<sequence length="17" mass="2232">MKGREESRKERTRRQKR</sequence>
<organism evidence="1">
    <name type="scientific">Anguilla anguilla</name>
    <name type="common">European freshwater eel</name>
    <name type="synonym">Muraena anguilla</name>
    <dbReference type="NCBI Taxonomy" id="7936"/>
    <lineage>
        <taxon>Eukaryota</taxon>
        <taxon>Metazoa</taxon>
        <taxon>Chordata</taxon>
        <taxon>Craniata</taxon>
        <taxon>Vertebrata</taxon>
        <taxon>Euteleostomi</taxon>
        <taxon>Actinopterygii</taxon>
        <taxon>Neopterygii</taxon>
        <taxon>Teleostei</taxon>
        <taxon>Anguilliformes</taxon>
        <taxon>Anguillidae</taxon>
        <taxon>Anguilla</taxon>
    </lineage>
</organism>
<reference evidence="1" key="2">
    <citation type="journal article" date="2015" name="Fish Shellfish Immunol.">
        <title>Early steps in the European eel (Anguilla anguilla)-Vibrio vulnificus interaction in the gills: Role of the RtxA13 toxin.</title>
        <authorList>
            <person name="Callol A."/>
            <person name="Pajuelo D."/>
            <person name="Ebbesson L."/>
            <person name="Teles M."/>
            <person name="MacKenzie S."/>
            <person name="Amaro C."/>
        </authorList>
    </citation>
    <scope>NUCLEOTIDE SEQUENCE</scope>
</reference>
<accession>A0A0E9TR58</accession>
<dbReference type="EMBL" id="GBXM01052368">
    <property type="protein sequence ID" value="JAH56209.1"/>
    <property type="molecule type" value="Transcribed_RNA"/>
</dbReference>
<proteinExistence type="predicted"/>
<reference evidence="1" key="1">
    <citation type="submission" date="2014-11" db="EMBL/GenBank/DDBJ databases">
        <authorList>
            <person name="Amaro Gonzalez C."/>
        </authorList>
    </citation>
    <scope>NUCLEOTIDE SEQUENCE</scope>
</reference>
<evidence type="ECO:0000313" key="1">
    <source>
        <dbReference type="EMBL" id="JAH56209.1"/>
    </source>
</evidence>
<name>A0A0E9TR58_ANGAN</name>
<protein>
    <submittedName>
        <fullName evidence="1">Uncharacterized protein</fullName>
    </submittedName>
</protein>
<dbReference type="AlphaFoldDB" id="A0A0E9TR58"/>